<dbReference type="Gene3D" id="3.30.200.20">
    <property type="entry name" value="Phosphorylase Kinase, domain 1"/>
    <property type="match status" value="1"/>
</dbReference>
<evidence type="ECO:0000256" key="3">
    <source>
        <dbReference type="ARBA" id="ARBA00022741"/>
    </source>
</evidence>
<feature type="domain" description="SAICAR synthetase/ADE2 N-terminal" evidence="7">
    <location>
        <begin position="25"/>
        <end position="266"/>
    </location>
</feature>
<protein>
    <recommendedName>
        <fullName evidence="6">Phosphoribosylaminoimidazole-succinocarboxamide synthase</fullName>
        <ecNumber evidence="6">6.3.2.6</ecNumber>
    </recommendedName>
    <alternativeName>
        <fullName evidence="6">SAICAR synthetase</fullName>
    </alternativeName>
</protein>
<dbReference type="EC" id="6.3.2.6" evidence="6"/>
<dbReference type="AlphaFoldDB" id="A0A075G0D8"/>
<comment type="similarity">
    <text evidence="6">Belongs to the SAICAR synthetase family.</text>
</comment>
<keyword evidence="2 6" id="KW-0436">Ligase</keyword>
<evidence type="ECO:0000313" key="8">
    <source>
        <dbReference type="EMBL" id="AIE95256.1"/>
    </source>
</evidence>
<dbReference type="NCBIfam" id="NF010568">
    <property type="entry name" value="PRK13961.1"/>
    <property type="match status" value="1"/>
</dbReference>
<evidence type="ECO:0000256" key="4">
    <source>
        <dbReference type="ARBA" id="ARBA00022755"/>
    </source>
</evidence>
<dbReference type="CDD" id="cd01414">
    <property type="entry name" value="SAICAR_synt_Sc"/>
    <property type="match status" value="1"/>
</dbReference>
<comment type="pathway">
    <text evidence="1 6">Purine metabolism; IMP biosynthesis via de novo pathway; 5-amino-1-(5-phospho-D-ribosyl)imidazole-4-carboxamide from 5-amino-1-(5-phospho-D-ribosyl)imidazole-4-carboxylate: step 1/2.</text>
</comment>
<dbReference type="InterPro" id="IPR028923">
    <property type="entry name" value="SAICAR_synt/ADE2_N"/>
</dbReference>
<dbReference type="HAMAP" id="MF_00137">
    <property type="entry name" value="SAICAR_synth"/>
    <property type="match status" value="1"/>
</dbReference>
<sequence>MDRKLLRSQLKHTLESTNFQNQGELYKGKVRDNYIREDDTIMMVTSDRISAFDRVLGTIPFKGQCLVEIANWWFGETADIIANHVKSRPHPNVWEVRKCDPIPVEMVVRGYLTGVTSTSAWSAYEKGDRNFCGNELPDGMIKNQAFDEPIITPSTKAEQGAHDESVSPEELFKREIIDPDLYELLANYSLRLYNRGVELAAEKGMIFVDTKYEFGIYNGKIMLMDEVNTPDSSRYWIAESYPELFEQGKEPIKLDKEFLREWLANQGFTGDGDAPKLTDKIRIDIAEKYITLAEKFIGEPLKLDVGSTFDSIKSVVDPFDTF</sequence>
<evidence type="ECO:0000256" key="6">
    <source>
        <dbReference type="HAMAP-Rule" id="MF_00137"/>
    </source>
</evidence>
<organism evidence="8">
    <name type="scientific">uncultured marine group II/III euryarchaeote AD1000_61_A07</name>
    <dbReference type="NCBI Taxonomy" id="1457792"/>
    <lineage>
        <taxon>Archaea</taxon>
        <taxon>Methanobacteriati</taxon>
        <taxon>Methanobacteriota</taxon>
        <taxon>environmental samples</taxon>
    </lineage>
</organism>
<evidence type="ECO:0000256" key="5">
    <source>
        <dbReference type="ARBA" id="ARBA00022840"/>
    </source>
</evidence>
<reference evidence="8" key="1">
    <citation type="journal article" date="2014" name="Genome Biol. Evol.">
        <title>Pangenome evidence for extensive interdomain horizontal transfer affecting lineage core and shell genes in uncultured planktonic thaumarchaeota and euryarchaeota.</title>
        <authorList>
            <person name="Deschamps P."/>
            <person name="Zivanovic Y."/>
            <person name="Moreira D."/>
            <person name="Rodriguez-Valera F."/>
            <person name="Lopez-Garcia P."/>
        </authorList>
    </citation>
    <scope>NUCLEOTIDE SEQUENCE</scope>
</reference>
<dbReference type="NCBIfam" id="NF009251">
    <property type="entry name" value="PRK12607.1"/>
    <property type="match status" value="1"/>
</dbReference>
<keyword evidence="4 6" id="KW-0658">Purine biosynthesis</keyword>
<dbReference type="GO" id="GO:0004639">
    <property type="term" value="F:phosphoribosylaminoimidazolesuccinocarboxamide synthase activity"/>
    <property type="evidence" value="ECO:0007669"/>
    <property type="project" value="UniProtKB-UniRule"/>
</dbReference>
<proteinExistence type="inferred from homology"/>
<comment type="catalytic activity">
    <reaction evidence="6">
        <text>5-amino-1-(5-phospho-D-ribosyl)imidazole-4-carboxylate + L-aspartate + ATP = (2S)-2-[5-amino-1-(5-phospho-beta-D-ribosyl)imidazole-4-carboxamido]succinate + ADP + phosphate + 2 H(+)</text>
        <dbReference type="Rhea" id="RHEA:22628"/>
        <dbReference type="ChEBI" id="CHEBI:15378"/>
        <dbReference type="ChEBI" id="CHEBI:29991"/>
        <dbReference type="ChEBI" id="CHEBI:30616"/>
        <dbReference type="ChEBI" id="CHEBI:43474"/>
        <dbReference type="ChEBI" id="CHEBI:58443"/>
        <dbReference type="ChEBI" id="CHEBI:77657"/>
        <dbReference type="ChEBI" id="CHEBI:456216"/>
        <dbReference type="EC" id="6.3.2.6"/>
    </reaction>
</comment>
<gene>
    <name evidence="6 8" type="primary">purC</name>
</gene>
<keyword evidence="3 6" id="KW-0547">Nucleotide-binding</keyword>
<dbReference type="GO" id="GO:0005524">
    <property type="term" value="F:ATP binding"/>
    <property type="evidence" value="ECO:0007669"/>
    <property type="project" value="UniProtKB-KW"/>
</dbReference>
<dbReference type="GO" id="GO:0005737">
    <property type="term" value="C:cytoplasm"/>
    <property type="evidence" value="ECO:0007669"/>
    <property type="project" value="TreeGrafter"/>
</dbReference>
<dbReference type="PANTHER" id="PTHR43700:SF1">
    <property type="entry name" value="PHOSPHORIBOSYLAMINOIMIDAZOLE-SUCCINOCARBOXAMIDE SYNTHASE"/>
    <property type="match status" value="1"/>
</dbReference>
<dbReference type="SUPFAM" id="SSF56104">
    <property type="entry name" value="SAICAR synthase-like"/>
    <property type="match status" value="1"/>
</dbReference>
<dbReference type="Pfam" id="PF01259">
    <property type="entry name" value="SAICAR_synt"/>
    <property type="match status" value="1"/>
</dbReference>
<dbReference type="UniPathway" id="UPA00074">
    <property type="reaction ID" value="UER00131"/>
</dbReference>
<accession>A0A075G0D8</accession>
<name>A0A075G0D8_9EURY</name>
<keyword evidence="5 6" id="KW-0067">ATP-binding</keyword>
<dbReference type="GO" id="GO:0006189">
    <property type="term" value="P:'de novo' IMP biosynthetic process"/>
    <property type="evidence" value="ECO:0007669"/>
    <property type="project" value="UniProtKB-UniRule"/>
</dbReference>
<dbReference type="PANTHER" id="PTHR43700">
    <property type="entry name" value="PHOSPHORIBOSYLAMINOIMIDAZOLE-SUCCINOCARBOXAMIDE SYNTHASE"/>
    <property type="match status" value="1"/>
</dbReference>
<evidence type="ECO:0000256" key="2">
    <source>
        <dbReference type="ARBA" id="ARBA00022598"/>
    </source>
</evidence>
<evidence type="ECO:0000256" key="1">
    <source>
        <dbReference type="ARBA" id="ARBA00004672"/>
    </source>
</evidence>
<evidence type="ECO:0000259" key="7">
    <source>
        <dbReference type="Pfam" id="PF01259"/>
    </source>
</evidence>
<dbReference type="EMBL" id="KF900445">
    <property type="protein sequence ID" value="AIE95256.1"/>
    <property type="molecule type" value="Genomic_DNA"/>
</dbReference>
<dbReference type="Gene3D" id="3.30.470.20">
    <property type="entry name" value="ATP-grasp fold, B domain"/>
    <property type="match status" value="1"/>
</dbReference>